<dbReference type="EMBL" id="DS231697">
    <property type="protein sequence ID" value="KNA97821.1"/>
    <property type="molecule type" value="Genomic_DNA"/>
</dbReference>
<dbReference type="GeneID" id="28959006"/>
<accession>A0A0J9WI31</accession>
<dbReference type="AlphaFoldDB" id="A0A0J9WI31"/>
<organism evidence="2 3">
    <name type="scientific">Fusarium oxysporum f. sp. lycopersici (strain 4287 / CBS 123668 / FGSC 9935 / NRRL 34936)</name>
    <name type="common">Fusarium vascular wilt of tomato</name>
    <dbReference type="NCBI Taxonomy" id="426428"/>
    <lineage>
        <taxon>Eukaryota</taxon>
        <taxon>Fungi</taxon>
        <taxon>Dikarya</taxon>
        <taxon>Ascomycota</taxon>
        <taxon>Pezizomycotina</taxon>
        <taxon>Sordariomycetes</taxon>
        <taxon>Hypocreomycetidae</taxon>
        <taxon>Hypocreales</taxon>
        <taxon>Nectriaceae</taxon>
        <taxon>Fusarium</taxon>
        <taxon>Fusarium oxysporum species complex</taxon>
    </lineage>
</organism>
<dbReference type="KEGG" id="fox:FOXG_18300"/>
<dbReference type="Proteomes" id="UP000009097">
    <property type="component" value="Unassembled WGS sequence"/>
</dbReference>
<name>A0A0J9WI31_FUSO4</name>
<dbReference type="RefSeq" id="XP_018235867.1">
    <property type="nucleotide sequence ID" value="XM_018398364.1"/>
</dbReference>
<proteinExistence type="predicted"/>
<reference evidence="2" key="1">
    <citation type="submission" date="2007-04" db="EMBL/GenBank/DDBJ databases">
        <authorList>
            <consortium name="The Broad Institute Genome Sequencing Platform"/>
            <person name="Birren B."/>
            <person name="Lander E."/>
            <person name="Galagan J."/>
            <person name="Nusbaum C."/>
            <person name="Devon K."/>
            <person name="Ma L.-J."/>
            <person name="Jaffe D."/>
            <person name="Butler J."/>
            <person name="Alvarez P."/>
            <person name="Gnerre S."/>
            <person name="Grabherr M."/>
            <person name="Kleber M."/>
            <person name="Mauceli E."/>
            <person name="Brockman W."/>
            <person name="MacCallum I.A."/>
            <person name="Young S."/>
            <person name="LaButti K."/>
            <person name="DeCaprio D."/>
            <person name="Crawford M."/>
            <person name="Koehrsen M."/>
            <person name="Engels R."/>
            <person name="Montgomery P."/>
            <person name="Pearson M."/>
            <person name="Howarth C."/>
            <person name="Larson L."/>
            <person name="White J."/>
            <person name="O'Leary S."/>
            <person name="Kodira C."/>
            <person name="Zeng Q."/>
            <person name="Yandava C."/>
            <person name="Alvarado L."/>
            <person name="Kistler C."/>
            <person name="Shim W.-B."/>
            <person name="Kang S."/>
            <person name="Woloshuk C."/>
        </authorList>
    </citation>
    <scope>NUCLEOTIDE SEQUENCE</scope>
    <source>
        <strain evidence="2">4287</strain>
    </source>
</reference>
<feature type="compositionally biased region" description="Polar residues" evidence="1">
    <location>
        <begin position="87"/>
        <end position="107"/>
    </location>
</feature>
<reference evidence="2" key="2">
    <citation type="journal article" date="2010" name="Nature">
        <title>Comparative genomics reveals mobile pathogenicity chromosomes in Fusarium.</title>
        <authorList>
            <person name="Ma L.J."/>
            <person name="van der Does H.C."/>
            <person name="Borkovich K.A."/>
            <person name="Coleman J.J."/>
            <person name="Daboussi M.J."/>
            <person name="Di Pietro A."/>
            <person name="Dufresne M."/>
            <person name="Freitag M."/>
            <person name="Grabherr M."/>
            <person name="Henrissat B."/>
            <person name="Houterman P.M."/>
            <person name="Kang S."/>
            <person name="Shim W.B."/>
            <person name="Woloshuk C."/>
            <person name="Xie X."/>
            <person name="Xu J.R."/>
            <person name="Antoniw J."/>
            <person name="Baker S.E."/>
            <person name="Bluhm B.H."/>
            <person name="Breakspear A."/>
            <person name="Brown D.W."/>
            <person name="Butchko R.A."/>
            <person name="Chapman S."/>
            <person name="Coulson R."/>
            <person name="Coutinho P.M."/>
            <person name="Danchin E.G."/>
            <person name="Diener A."/>
            <person name="Gale L.R."/>
            <person name="Gardiner D.M."/>
            <person name="Goff S."/>
            <person name="Hammond-Kosack K.E."/>
            <person name="Hilburn K."/>
            <person name="Hua-Van A."/>
            <person name="Jonkers W."/>
            <person name="Kazan K."/>
            <person name="Kodira C.D."/>
            <person name="Koehrsen M."/>
            <person name="Kumar L."/>
            <person name="Lee Y.H."/>
            <person name="Li L."/>
            <person name="Manners J.M."/>
            <person name="Miranda-Saavedra D."/>
            <person name="Mukherjee M."/>
            <person name="Park G."/>
            <person name="Park J."/>
            <person name="Park S.Y."/>
            <person name="Proctor R.H."/>
            <person name="Regev A."/>
            <person name="Ruiz-Roldan M.C."/>
            <person name="Sain D."/>
            <person name="Sakthikumar S."/>
            <person name="Sykes S."/>
            <person name="Schwartz D.C."/>
            <person name="Turgeon B.G."/>
            <person name="Wapinski I."/>
            <person name="Yoder O."/>
            <person name="Young S."/>
            <person name="Zeng Q."/>
            <person name="Zhou S."/>
            <person name="Galagan J."/>
            <person name="Cuomo C.A."/>
            <person name="Kistler H.C."/>
            <person name="Rep M."/>
        </authorList>
    </citation>
    <scope>NUCLEOTIDE SEQUENCE [LARGE SCALE GENOMIC DNA]</scope>
    <source>
        <strain evidence="2">4287</strain>
    </source>
</reference>
<dbReference type="VEuPathDB" id="FungiDB:FOXG_18300"/>
<feature type="region of interest" description="Disordered" evidence="1">
    <location>
        <begin position="80"/>
        <end position="107"/>
    </location>
</feature>
<gene>
    <name evidence="2" type="ORF">FOXG_18300</name>
</gene>
<evidence type="ECO:0000256" key="1">
    <source>
        <dbReference type="SAM" id="MobiDB-lite"/>
    </source>
</evidence>
<sequence length="107" mass="11924">MKFFLPPHLPSPSLCSSSPHRLSPFMRWAIISPETTKCQNKTRLDVFSLHNPSHALKHATHSHLPPPFVSCVYQAPKQKATMHKIPSTPTRDASHINPTTSSHIAAK</sequence>
<protein>
    <submittedName>
        <fullName evidence="2">Uncharacterized protein</fullName>
    </submittedName>
</protein>
<evidence type="ECO:0000313" key="2">
    <source>
        <dbReference type="EMBL" id="KNA97821.1"/>
    </source>
</evidence>
<evidence type="ECO:0000313" key="3">
    <source>
        <dbReference type="Proteomes" id="UP000009097"/>
    </source>
</evidence>